<keyword evidence="2" id="KW-0695">RNA-directed DNA polymerase</keyword>
<keyword evidence="2" id="KW-0548">Nucleotidyltransferase</keyword>
<reference evidence="2 3" key="1">
    <citation type="submission" date="2024-07" db="EMBL/GenBank/DDBJ databases">
        <title>Draft Genome Sequence of Ferrimicrobium acidiphilum Strain YE2023, Isolated from a Pulp of Bioleach Reactor.</title>
        <authorList>
            <person name="Elkina Y.A."/>
            <person name="Bulaeva A.G."/>
            <person name="Beletsky A.V."/>
            <person name="Mardanov A.V."/>
        </authorList>
    </citation>
    <scope>NUCLEOTIDE SEQUENCE [LARGE SCALE GENOMIC DNA]</scope>
    <source>
        <strain evidence="2 3">YE2023</strain>
    </source>
</reference>
<keyword evidence="3" id="KW-1185">Reference proteome</keyword>
<protein>
    <submittedName>
        <fullName evidence="2">Reverse transcriptase domain-containing protein</fullName>
    </submittedName>
</protein>
<accession>A0ABV3Y6F2</accession>
<dbReference type="CDD" id="cd01651">
    <property type="entry name" value="RT_G2_intron"/>
    <property type="match status" value="1"/>
</dbReference>
<evidence type="ECO:0000313" key="2">
    <source>
        <dbReference type="EMBL" id="MEX6430990.1"/>
    </source>
</evidence>
<dbReference type="PANTHER" id="PTHR34047:SF8">
    <property type="entry name" value="PROTEIN YKFC"/>
    <property type="match status" value="1"/>
</dbReference>
<dbReference type="GO" id="GO:0003964">
    <property type="term" value="F:RNA-directed DNA polymerase activity"/>
    <property type="evidence" value="ECO:0007669"/>
    <property type="project" value="UniProtKB-KW"/>
</dbReference>
<dbReference type="InterPro" id="IPR051083">
    <property type="entry name" value="GrpII_Intron_Splice-Mob/Def"/>
</dbReference>
<dbReference type="InterPro" id="IPR043502">
    <property type="entry name" value="DNA/RNA_pol_sf"/>
</dbReference>
<keyword evidence="2" id="KW-0808">Transferase</keyword>
<comment type="caution">
    <text evidence="2">The sequence shown here is derived from an EMBL/GenBank/DDBJ whole genome shotgun (WGS) entry which is preliminary data.</text>
</comment>
<dbReference type="PROSITE" id="PS50878">
    <property type="entry name" value="RT_POL"/>
    <property type="match status" value="1"/>
</dbReference>
<organism evidence="2 3">
    <name type="scientific">Ferrimicrobium acidiphilum</name>
    <dbReference type="NCBI Taxonomy" id="121039"/>
    <lineage>
        <taxon>Bacteria</taxon>
        <taxon>Bacillati</taxon>
        <taxon>Actinomycetota</taxon>
        <taxon>Acidimicrobiia</taxon>
        <taxon>Acidimicrobiales</taxon>
        <taxon>Acidimicrobiaceae</taxon>
        <taxon>Ferrimicrobium</taxon>
    </lineage>
</organism>
<dbReference type="SUPFAM" id="SSF56672">
    <property type="entry name" value="DNA/RNA polymerases"/>
    <property type="match status" value="1"/>
</dbReference>
<dbReference type="RefSeq" id="WP_369085066.1">
    <property type="nucleotide sequence ID" value="NZ_JBFSHR010000160.1"/>
</dbReference>
<dbReference type="EMBL" id="JBFSHR010000160">
    <property type="protein sequence ID" value="MEX6430990.1"/>
    <property type="molecule type" value="Genomic_DNA"/>
</dbReference>
<dbReference type="PANTHER" id="PTHR34047">
    <property type="entry name" value="NUCLEAR INTRON MATURASE 1, MITOCHONDRIAL-RELATED"/>
    <property type="match status" value="1"/>
</dbReference>
<feature type="domain" description="Reverse transcriptase" evidence="1">
    <location>
        <begin position="61"/>
        <end position="268"/>
    </location>
</feature>
<name>A0ABV3Y6F2_9ACTN</name>
<evidence type="ECO:0000313" key="3">
    <source>
        <dbReference type="Proteomes" id="UP001560267"/>
    </source>
</evidence>
<dbReference type="Proteomes" id="UP001560267">
    <property type="component" value="Unassembled WGS sequence"/>
</dbReference>
<feature type="non-terminal residue" evidence="2">
    <location>
        <position position="268"/>
    </location>
</feature>
<dbReference type="Pfam" id="PF00078">
    <property type="entry name" value="RVT_1"/>
    <property type="match status" value="1"/>
</dbReference>
<dbReference type="InterPro" id="IPR000477">
    <property type="entry name" value="RT_dom"/>
</dbReference>
<evidence type="ECO:0000259" key="1">
    <source>
        <dbReference type="PROSITE" id="PS50878"/>
    </source>
</evidence>
<sequence>MPPATRPRRDKDARFSALLHHVNLSRLDAAYWALRPQAAPGVDGVTWHDYGKDLEENLRDLHARVHSGAYRASPSRRVYIEKADGRLRPLGIATLEDKILQRAVVEVLNAIYEEDFLGFSYGFRPGRSPHHALDALTVAIERKKVNWVLDADIRDFFTSLDHGWLEKFLEHRIADKRVLRLIHKWVNAGVIEDGNRSETVLGTSQGASASPLLANVYLHYVLDRWVRQWRRQHAHGDVVIVRFADDFVAGFEHQSDARQFLSDLRERF</sequence>
<gene>
    <name evidence="2" type="ORF">AB6A68_14330</name>
</gene>
<proteinExistence type="predicted"/>